<dbReference type="EMBL" id="CM042011">
    <property type="protein sequence ID" value="KAI3768821.1"/>
    <property type="molecule type" value="Genomic_DNA"/>
</dbReference>
<gene>
    <name evidence="1" type="ORF">L2E82_19656</name>
</gene>
<organism evidence="1 2">
    <name type="scientific">Cichorium intybus</name>
    <name type="common">Chicory</name>
    <dbReference type="NCBI Taxonomy" id="13427"/>
    <lineage>
        <taxon>Eukaryota</taxon>
        <taxon>Viridiplantae</taxon>
        <taxon>Streptophyta</taxon>
        <taxon>Embryophyta</taxon>
        <taxon>Tracheophyta</taxon>
        <taxon>Spermatophyta</taxon>
        <taxon>Magnoliopsida</taxon>
        <taxon>eudicotyledons</taxon>
        <taxon>Gunneridae</taxon>
        <taxon>Pentapetalae</taxon>
        <taxon>asterids</taxon>
        <taxon>campanulids</taxon>
        <taxon>Asterales</taxon>
        <taxon>Asteraceae</taxon>
        <taxon>Cichorioideae</taxon>
        <taxon>Cichorieae</taxon>
        <taxon>Cichoriinae</taxon>
        <taxon>Cichorium</taxon>
    </lineage>
</organism>
<comment type="caution">
    <text evidence="1">The sequence shown here is derived from an EMBL/GenBank/DDBJ whole genome shotgun (WGS) entry which is preliminary data.</text>
</comment>
<keyword evidence="2" id="KW-1185">Reference proteome</keyword>
<reference evidence="1 2" key="2">
    <citation type="journal article" date="2022" name="Mol. Ecol. Resour.">
        <title>The genomes of chicory, endive, great burdock and yacon provide insights into Asteraceae paleo-polyploidization history and plant inulin production.</title>
        <authorList>
            <person name="Fan W."/>
            <person name="Wang S."/>
            <person name="Wang H."/>
            <person name="Wang A."/>
            <person name="Jiang F."/>
            <person name="Liu H."/>
            <person name="Zhao H."/>
            <person name="Xu D."/>
            <person name="Zhang Y."/>
        </authorList>
    </citation>
    <scope>NUCLEOTIDE SEQUENCE [LARGE SCALE GENOMIC DNA]</scope>
    <source>
        <strain evidence="2">cv. Punajuju</strain>
        <tissue evidence="1">Leaves</tissue>
    </source>
</reference>
<evidence type="ECO:0000313" key="1">
    <source>
        <dbReference type="EMBL" id="KAI3768821.1"/>
    </source>
</evidence>
<evidence type="ECO:0000313" key="2">
    <source>
        <dbReference type="Proteomes" id="UP001055811"/>
    </source>
</evidence>
<sequence length="643" mass="72445">MATTPNLSSYSPFLLSPTTSTSPALFQSKLSIRASLTTSPTSVSQSRPQTVNIPTPLTNTDTNLHLYLEHSKQLITSTERGPPRWFSPLDSCSSSRLPNSPLLLYLPGIAGSGLGLSLHHRRLGEMFDIWCLHIPPTDRTPFPELVKLVESTVKSENYKSPERPIYIVGQSFGACLALSVAARNPEIDILLVLANSATSFNGSQLRPLIPLLEAMPKELGVGLNEMLNQLSLQGLAQMFSVETFVWKLKLLDSACSYTNSRLHAVKAQTLILSSGRDQLLPSRQEGERLHRLLTKSDIRIFDDSGHVLFMEQDIDLVTILKATSFYRRTRNLDYVLDYLPPTTYEFKKARESHRFVEEAFSPVMLSTLENGKIVRGLSGIPSEGPVLFVGYHMMLGLELAPLIARIFSERGIVVRGVAHPLMFKKVKGGKLPDTSEYDTHRIMGAVPVSASNLFKLFKTKSHILLYPGGMREALHRKGEEYKLFWPEQSEFVRMAAIFGAKIIPFGVVGEDDIGELIFDYEDQMKVPYLRTFIQELTEEAVQLRSDVEGEVANQAVHLPVIRPKLPGRFYYLFGKPIETQGRQQELRNREKAHELYVEVKSEVERCLSYLKEKRQNDPYRSILSRLVFQLTHGPQTDIPTFEP</sequence>
<dbReference type="Proteomes" id="UP001055811">
    <property type="component" value="Linkage Group LG03"/>
</dbReference>
<accession>A0ACB9FDP3</accession>
<protein>
    <submittedName>
        <fullName evidence="1">Uncharacterized protein</fullName>
    </submittedName>
</protein>
<name>A0ACB9FDP3_CICIN</name>
<reference evidence="2" key="1">
    <citation type="journal article" date="2022" name="Mol. Ecol. Resour.">
        <title>The genomes of chicory, endive, great burdock and yacon provide insights into Asteraceae palaeo-polyploidization history and plant inulin production.</title>
        <authorList>
            <person name="Fan W."/>
            <person name="Wang S."/>
            <person name="Wang H."/>
            <person name="Wang A."/>
            <person name="Jiang F."/>
            <person name="Liu H."/>
            <person name="Zhao H."/>
            <person name="Xu D."/>
            <person name="Zhang Y."/>
        </authorList>
    </citation>
    <scope>NUCLEOTIDE SEQUENCE [LARGE SCALE GENOMIC DNA]</scope>
    <source>
        <strain evidence="2">cv. Punajuju</strain>
    </source>
</reference>
<proteinExistence type="predicted"/>